<keyword evidence="6" id="KW-0863">Zinc-finger</keyword>
<dbReference type="InterPro" id="IPR016181">
    <property type="entry name" value="Acyl_CoA_acyltransferase"/>
</dbReference>
<keyword evidence="7" id="KW-0862">Zinc</keyword>
<dbReference type="OrthoDB" id="787137at2759"/>
<dbReference type="Gene3D" id="1.10.10.10">
    <property type="entry name" value="Winged helix-like DNA-binding domain superfamily/Winged helix DNA-binding domain"/>
    <property type="match status" value="1"/>
</dbReference>
<feature type="active site" description="Proton donor/acceptor" evidence="19">
    <location>
        <position position="287"/>
    </location>
</feature>
<evidence type="ECO:0000256" key="10">
    <source>
        <dbReference type="ARBA" id="ARBA00023015"/>
    </source>
</evidence>
<dbReference type="SUPFAM" id="SSF55729">
    <property type="entry name" value="Acyl-CoA N-acyltransferases (Nat)"/>
    <property type="match status" value="1"/>
</dbReference>
<dbReference type="Pfam" id="PF11717">
    <property type="entry name" value="Tudor-knot"/>
    <property type="match status" value="1"/>
</dbReference>
<keyword evidence="14 20" id="KW-0539">Nucleus</keyword>
<dbReference type="FunFam" id="1.10.10.10:FF:000526">
    <property type="entry name" value="Histone acetyltransferase"/>
    <property type="match status" value="1"/>
</dbReference>
<evidence type="ECO:0000259" key="22">
    <source>
        <dbReference type="PROSITE" id="PS51726"/>
    </source>
</evidence>
<reference evidence="23" key="1">
    <citation type="submission" date="2021-05" db="EMBL/GenBank/DDBJ databases">
        <title>Encephalitozoon hellem ATCC 50604 Complete Genome.</title>
        <authorList>
            <person name="Mascarenhas dos Santos A.C."/>
            <person name="Julian A.T."/>
            <person name="Pombert J.-F."/>
        </authorList>
    </citation>
    <scope>NUCLEOTIDE SEQUENCE</scope>
    <source>
        <strain evidence="23">ATCC 50604</strain>
    </source>
</reference>
<dbReference type="EC" id="2.3.1.48" evidence="20"/>
<dbReference type="GO" id="GO:0006281">
    <property type="term" value="P:DNA repair"/>
    <property type="evidence" value="ECO:0007669"/>
    <property type="project" value="UniProtKB-KW"/>
</dbReference>
<dbReference type="Gene3D" id="3.40.630.30">
    <property type="match status" value="1"/>
</dbReference>
<evidence type="ECO:0000256" key="18">
    <source>
        <dbReference type="ARBA" id="ARBA00048940"/>
    </source>
</evidence>
<dbReference type="FunFam" id="3.40.630.30:FF:000002">
    <property type="entry name" value="Histone acetyltransferase"/>
    <property type="match status" value="1"/>
</dbReference>
<evidence type="ECO:0000256" key="1">
    <source>
        <dbReference type="ARBA" id="ARBA00004123"/>
    </source>
</evidence>
<keyword evidence="9" id="KW-0007">Acetylation</keyword>
<dbReference type="GO" id="GO:0003712">
    <property type="term" value="F:transcription coregulator activity"/>
    <property type="evidence" value="ECO:0007669"/>
    <property type="project" value="TreeGrafter"/>
</dbReference>
<dbReference type="InterPro" id="IPR025995">
    <property type="entry name" value="Tudor-knot"/>
</dbReference>
<keyword evidence="10" id="KW-0805">Transcription regulation</keyword>
<comment type="similarity">
    <text evidence="2 20">Belongs to the MYST (SAS/MOZ) family.</text>
</comment>
<organism evidence="23 25">
    <name type="scientific">Encephalitozoon hellem</name>
    <name type="common">Microsporidian parasite</name>
    <dbReference type="NCBI Taxonomy" id="27973"/>
    <lineage>
        <taxon>Eukaryota</taxon>
        <taxon>Fungi</taxon>
        <taxon>Fungi incertae sedis</taxon>
        <taxon>Microsporidia</taxon>
        <taxon>Unikaryonidae</taxon>
        <taxon>Encephalitozoon</taxon>
    </lineage>
</organism>
<dbReference type="Gene3D" id="3.30.60.60">
    <property type="entry name" value="N-acetyl transferase-like"/>
    <property type="match status" value="1"/>
</dbReference>
<dbReference type="SMART" id="SM00298">
    <property type="entry name" value="CHROMO"/>
    <property type="match status" value="1"/>
</dbReference>
<dbReference type="Gene3D" id="2.30.30.140">
    <property type="match status" value="1"/>
</dbReference>
<keyword evidence="3" id="KW-0808">Transferase</keyword>
<evidence type="ECO:0000256" key="2">
    <source>
        <dbReference type="ARBA" id="ARBA00010107"/>
    </source>
</evidence>
<dbReference type="Pfam" id="PF17772">
    <property type="entry name" value="zf-MYST"/>
    <property type="match status" value="1"/>
</dbReference>
<feature type="domain" description="MYST-type HAT" evidence="22">
    <location>
        <begin position="111"/>
        <end position="377"/>
    </location>
</feature>
<keyword evidence="4" id="KW-0479">Metal-binding</keyword>
<dbReference type="FunFam" id="3.30.60.60:FF:000001">
    <property type="entry name" value="Histone acetyltransferase"/>
    <property type="match status" value="1"/>
</dbReference>
<dbReference type="Proteomes" id="UP001217963">
    <property type="component" value="Chromosome X"/>
</dbReference>
<dbReference type="PROSITE" id="PS51726">
    <property type="entry name" value="MYST_HAT"/>
    <property type="match status" value="1"/>
</dbReference>
<evidence type="ECO:0000256" key="4">
    <source>
        <dbReference type="ARBA" id="ARBA00022723"/>
    </source>
</evidence>
<evidence type="ECO:0000256" key="9">
    <source>
        <dbReference type="ARBA" id="ARBA00022990"/>
    </source>
</evidence>
<dbReference type="GO" id="GO:0006357">
    <property type="term" value="P:regulation of transcription by RNA polymerase II"/>
    <property type="evidence" value="ECO:0007669"/>
    <property type="project" value="TreeGrafter"/>
</dbReference>
<evidence type="ECO:0000256" key="19">
    <source>
        <dbReference type="PIRSR" id="PIRSR602717-51"/>
    </source>
</evidence>
<dbReference type="PANTHER" id="PTHR10615:SF161">
    <property type="entry name" value="HISTONE ACETYLTRANSFERASE KAT7"/>
    <property type="match status" value="1"/>
</dbReference>
<evidence type="ECO:0000313" key="24">
    <source>
        <dbReference type="EMBL" id="WEL39635.1"/>
    </source>
</evidence>
<dbReference type="GO" id="GO:0005634">
    <property type="term" value="C:nucleus"/>
    <property type="evidence" value="ECO:0007669"/>
    <property type="project" value="UniProtKB-SubCell"/>
</dbReference>
<dbReference type="Proteomes" id="UP001059546">
    <property type="component" value="Chromosome X"/>
</dbReference>
<evidence type="ECO:0000256" key="20">
    <source>
        <dbReference type="RuleBase" id="RU361211"/>
    </source>
</evidence>
<evidence type="ECO:0000256" key="5">
    <source>
        <dbReference type="ARBA" id="ARBA00022763"/>
    </source>
</evidence>
<dbReference type="InterPro" id="IPR016197">
    <property type="entry name" value="Chromo-like_dom_sf"/>
</dbReference>
<evidence type="ECO:0000256" key="15">
    <source>
        <dbReference type="ARBA" id="ARBA00047557"/>
    </source>
</evidence>
<dbReference type="GO" id="GO:0008270">
    <property type="term" value="F:zinc ion binding"/>
    <property type="evidence" value="ECO:0007669"/>
    <property type="project" value="UniProtKB-KW"/>
</dbReference>
<evidence type="ECO:0000256" key="16">
    <source>
        <dbReference type="ARBA" id="ARBA00047752"/>
    </source>
</evidence>
<keyword evidence="13" id="KW-0234">DNA repair</keyword>
<evidence type="ECO:0000256" key="12">
    <source>
        <dbReference type="ARBA" id="ARBA00023163"/>
    </source>
</evidence>
<name>A0A9Q9C5K1_ENCHE</name>
<dbReference type="InterPro" id="IPR050603">
    <property type="entry name" value="MYST_HAT"/>
</dbReference>
<dbReference type="InterPro" id="IPR036388">
    <property type="entry name" value="WH-like_DNA-bd_sf"/>
</dbReference>
<dbReference type="EMBL" id="CP119071">
    <property type="protein sequence ID" value="WEL39635.1"/>
    <property type="molecule type" value="Genomic_DNA"/>
</dbReference>
<dbReference type="SUPFAM" id="SSF54160">
    <property type="entry name" value="Chromo domain-like"/>
    <property type="match status" value="1"/>
</dbReference>
<evidence type="ECO:0000256" key="17">
    <source>
        <dbReference type="ARBA" id="ARBA00047787"/>
    </source>
</evidence>
<dbReference type="GO" id="GO:0003682">
    <property type="term" value="F:chromatin binding"/>
    <property type="evidence" value="ECO:0007669"/>
    <property type="project" value="TreeGrafter"/>
</dbReference>
<comment type="subcellular location">
    <subcellularLocation>
        <location evidence="1 20">Nucleus</location>
    </subcellularLocation>
</comment>
<evidence type="ECO:0000256" key="3">
    <source>
        <dbReference type="ARBA" id="ARBA00022679"/>
    </source>
</evidence>
<dbReference type="PANTHER" id="PTHR10615">
    <property type="entry name" value="HISTONE ACETYLTRANSFERASE"/>
    <property type="match status" value="1"/>
</dbReference>
<dbReference type="GO" id="GO:0035267">
    <property type="term" value="C:NuA4 histone acetyltransferase complex"/>
    <property type="evidence" value="ECO:0007669"/>
    <property type="project" value="UniProtKB-ARBA"/>
</dbReference>
<evidence type="ECO:0000313" key="23">
    <source>
        <dbReference type="EMBL" id="UTX44145.1"/>
    </source>
</evidence>
<dbReference type="GO" id="GO:0010485">
    <property type="term" value="F:histone H4 acetyltransferase activity"/>
    <property type="evidence" value="ECO:0007669"/>
    <property type="project" value="UniProtKB-ARBA"/>
</dbReference>
<evidence type="ECO:0000256" key="21">
    <source>
        <dbReference type="SAM" id="MobiDB-lite"/>
    </source>
</evidence>
<keyword evidence="5" id="KW-0227">DNA damage</keyword>
<comment type="catalytic activity">
    <reaction evidence="18">
        <text>L-lysyl-[histone] + acetyl-CoA = N(6)-acetyl-L-lysyl-[histone] + CoA + H(+)</text>
        <dbReference type="Rhea" id="RHEA:21992"/>
        <dbReference type="Rhea" id="RHEA-COMP:9845"/>
        <dbReference type="Rhea" id="RHEA-COMP:11338"/>
        <dbReference type="ChEBI" id="CHEBI:15378"/>
        <dbReference type="ChEBI" id="CHEBI:29969"/>
        <dbReference type="ChEBI" id="CHEBI:57287"/>
        <dbReference type="ChEBI" id="CHEBI:57288"/>
        <dbReference type="ChEBI" id="CHEBI:61930"/>
        <dbReference type="EC" id="2.3.1.48"/>
    </reaction>
    <physiologicalReaction direction="left-to-right" evidence="18">
        <dbReference type="Rhea" id="RHEA:21993"/>
    </physiologicalReaction>
</comment>
<evidence type="ECO:0000313" key="26">
    <source>
        <dbReference type="Proteomes" id="UP001217963"/>
    </source>
</evidence>
<keyword evidence="26" id="KW-1185">Reference proteome</keyword>
<evidence type="ECO:0000256" key="11">
    <source>
        <dbReference type="ARBA" id="ARBA00023159"/>
    </source>
</evidence>
<evidence type="ECO:0000256" key="7">
    <source>
        <dbReference type="ARBA" id="ARBA00022833"/>
    </source>
</evidence>
<comment type="catalytic activity">
    <reaction evidence="20">
        <text>L-lysyl-[protein] + acetyl-CoA = N(6)-acetyl-L-lysyl-[protein] + CoA + H(+)</text>
        <dbReference type="Rhea" id="RHEA:45948"/>
        <dbReference type="Rhea" id="RHEA-COMP:9752"/>
        <dbReference type="Rhea" id="RHEA-COMP:10731"/>
        <dbReference type="ChEBI" id="CHEBI:15378"/>
        <dbReference type="ChEBI" id="CHEBI:29969"/>
        <dbReference type="ChEBI" id="CHEBI:57287"/>
        <dbReference type="ChEBI" id="CHEBI:57288"/>
        <dbReference type="ChEBI" id="CHEBI:61930"/>
        <dbReference type="EC" id="2.3.1.48"/>
    </reaction>
</comment>
<protein>
    <recommendedName>
        <fullName evidence="20">Histone acetyltransferase</fullName>
        <ecNumber evidence="20">2.3.1.48</ecNumber>
    </recommendedName>
</protein>
<dbReference type="InterPro" id="IPR002717">
    <property type="entry name" value="HAT_MYST-type"/>
</dbReference>
<dbReference type="Pfam" id="PF01853">
    <property type="entry name" value="MOZ_SAS"/>
    <property type="match status" value="1"/>
</dbReference>
<dbReference type="EMBL" id="CP075156">
    <property type="protein sequence ID" value="UTX44145.1"/>
    <property type="molecule type" value="Genomic_DNA"/>
</dbReference>
<comment type="catalytic activity">
    <reaction evidence="16">
        <text>(2E)-butenoyl-CoA + L-lysyl-[protein] = N(6)-(2E)-butenoyl-L-lysyl-[protein] + CoA + H(+)</text>
        <dbReference type="Rhea" id="RHEA:53908"/>
        <dbReference type="Rhea" id="RHEA-COMP:9752"/>
        <dbReference type="Rhea" id="RHEA-COMP:13707"/>
        <dbReference type="ChEBI" id="CHEBI:15378"/>
        <dbReference type="ChEBI" id="CHEBI:29969"/>
        <dbReference type="ChEBI" id="CHEBI:57287"/>
        <dbReference type="ChEBI" id="CHEBI:57332"/>
        <dbReference type="ChEBI" id="CHEBI:137954"/>
    </reaction>
    <physiologicalReaction direction="left-to-right" evidence="16">
        <dbReference type="Rhea" id="RHEA:53909"/>
    </physiologicalReaction>
</comment>
<evidence type="ECO:0000256" key="6">
    <source>
        <dbReference type="ARBA" id="ARBA00022771"/>
    </source>
</evidence>
<keyword evidence="8" id="KW-0156">Chromatin regulator</keyword>
<keyword evidence="12" id="KW-0804">Transcription</keyword>
<comment type="catalytic activity">
    <reaction evidence="17">
        <text>L-lysyl-[protein] + acetyl-CoA = N(6)-acetyl-L-lysyl-[protein] + CoA + H(+)</text>
        <dbReference type="Rhea" id="RHEA:45948"/>
        <dbReference type="Rhea" id="RHEA-COMP:9752"/>
        <dbReference type="Rhea" id="RHEA-COMP:10731"/>
        <dbReference type="ChEBI" id="CHEBI:15378"/>
        <dbReference type="ChEBI" id="CHEBI:29969"/>
        <dbReference type="ChEBI" id="CHEBI:57287"/>
        <dbReference type="ChEBI" id="CHEBI:57288"/>
        <dbReference type="ChEBI" id="CHEBI:61930"/>
    </reaction>
    <physiologicalReaction direction="left-to-right" evidence="17">
        <dbReference type="Rhea" id="RHEA:45949"/>
    </physiologicalReaction>
</comment>
<sequence>MRLEDIHVGFKVPVKKIVNATEEIYKAEILGRREGQSGLEFYVHYMELNRRLDEWVDGSMVDLSDPSQIEIPKKKKTEKTKAEKSRRASEKEDGMKEEEPKLERPPQDEEFRMKNVKKIMLRNHLVDAWYFSPYPKAIAESDIVYICEFCLYYFNTMDNLVLHAKQCKLRHPPGREIYRDGNLSFFECDGHIQKNYCRNLSLLSKLFLDHKSLYYDVDVFMFYVLCRLEDNGYQIVGYFSKEKMSEQGYNLACILTLPFEQRKGYGKILIDFSYLLSKRDNMISGPEKPLSDLGLLSYRTYWMEVIVEYLSRHSKASIAEISKETHISEDDIVGTLSAYKMLRIDGNEFIFTYDERQLQKAQRSRSKCVNGSLLKLC</sequence>
<evidence type="ECO:0000256" key="14">
    <source>
        <dbReference type="ARBA" id="ARBA00023242"/>
    </source>
</evidence>
<evidence type="ECO:0000256" key="8">
    <source>
        <dbReference type="ARBA" id="ARBA00022853"/>
    </source>
</evidence>
<accession>A0A9Q9C5K1</accession>
<keyword evidence="11" id="KW-0010">Activator</keyword>
<feature type="compositionally biased region" description="Basic and acidic residues" evidence="21">
    <location>
        <begin position="79"/>
        <end position="108"/>
    </location>
</feature>
<gene>
    <name evidence="23" type="ORF">GPU96_10g19350</name>
    <name evidence="24" type="ORF">PFJ87_10g00830</name>
</gene>
<dbReference type="InterPro" id="IPR040706">
    <property type="entry name" value="Zf-MYST"/>
</dbReference>
<proteinExistence type="inferred from homology"/>
<evidence type="ECO:0000313" key="25">
    <source>
        <dbReference type="Proteomes" id="UP001059546"/>
    </source>
</evidence>
<reference evidence="24 26" key="2">
    <citation type="submission" date="2023-02" db="EMBL/GenBank/DDBJ databases">
        <title>Encephalitozoon hellem ATCC 50451 complete genome.</title>
        <authorList>
            <person name="Mascarenhas dos Santos A.C."/>
            <person name="Julian A.T."/>
            <person name="Pombert J.-F."/>
        </authorList>
    </citation>
    <scope>NUCLEOTIDE SEQUENCE [LARGE SCALE GENOMIC DNA]</scope>
    <source>
        <strain evidence="24 26">ATCC 50451</strain>
    </source>
</reference>
<dbReference type="InterPro" id="IPR000953">
    <property type="entry name" value="Chromo/chromo_shadow_dom"/>
</dbReference>
<evidence type="ECO:0000256" key="13">
    <source>
        <dbReference type="ARBA" id="ARBA00023204"/>
    </source>
</evidence>
<comment type="catalytic activity">
    <reaction evidence="15">
        <text>2-hydroxyisobutanoyl-CoA + L-lysyl-[protein] = N(6)-(2-hydroxyisobutanoyl)-L-lysyl-[protein] + CoA + H(+)</text>
        <dbReference type="Rhea" id="RHEA:24180"/>
        <dbReference type="Rhea" id="RHEA-COMP:9752"/>
        <dbReference type="Rhea" id="RHEA-COMP:15921"/>
        <dbReference type="ChEBI" id="CHEBI:15378"/>
        <dbReference type="ChEBI" id="CHEBI:29969"/>
        <dbReference type="ChEBI" id="CHEBI:57287"/>
        <dbReference type="ChEBI" id="CHEBI:131780"/>
        <dbReference type="ChEBI" id="CHEBI:144968"/>
    </reaction>
    <physiologicalReaction direction="left-to-right" evidence="15">
        <dbReference type="Rhea" id="RHEA:24181"/>
    </physiologicalReaction>
</comment>
<dbReference type="AlphaFoldDB" id="A0A9Q9C5K1"/>
<feature type="region of interest" description="Disordered" evidence="21">
    <location>
        <begin position="67"/>
        <end position="108"/>
    </location>
</feature>